<dbReference type="Gene3D" id="3.10.20.30">
    <property type="match status" value="1"/>
</dbReference>
<dbReference type="InterPro" id="IPR001433">
    <property type="entry name" value="OxRdtase_FAD/NAD-bd"/>
</dbReference>
<dbReference type="Pfam" id="PF01243">
    <property type="entry name" value="PNPOx_N"/>
    <property type="match status" value="1"/>
</dbReference>
<evidence type="ECO:0000256" key="3">
    <source>
        <dbReference type="ARBA" id="ARBA00022714"/>
    </source>
</evidence>
<comment type="cofactor">
    <cofactor evidence="1">
        <name>FAD</name>
        <dbReference type="ChEBI" id="CHEBI:57692"/>
    </cofactor>
</comment>
<feature type="domain" description="FAD-binding FR-type" evidence="10">
    <location>
        <begin position="362"/>
        <end position="462"/>
    </location>
</feature>
<keyword evidence="3" id="KW-0001">2Fe-2S</keyword>
<reference evidence="11 12" key="1">
    <citation type="submission" date="2023-07" db="EMBL/GenBank/DDBJ databases">
        <title>Sequencing the genomes of 1000 actinobacteria strains.</title>
        <authorList>
            <person name="Klenk H.-P."/>
        </authorList>
    </citation>
    <scope>NUCLEOTIDE SEQUENCE [LARGE SCALE GENOMIC DNA]</scope>
    <source>
        <strain evidence="11 12">DSM 44388</strain>
    </source>
</reference>
<organism evidence="11 12">
    <name type="scientific">Kineosporia succinea</name>
    <dbReference type="NCBI Taxonomy" id="84632"/>
    <lineage>
        <taxon>Bacteria</taxon>
        <taxon>Bacillati</taxon>
        <taxon>Actinomycetota</taxon>
        <taxon>Actinomycetes</taxon>
        <taxon>Kineosporiales</taxon>
        <taxon>Kineosporiaceae</taxon>
        <taxon>Kineosporia</taxon>
    </lineage>
</organism>
<dbReference type="PANTHER" id="PTHR47354:SF8">
    <property type="entry name" value="1,2-PHENYLACETYL-COA EPOXIDASE, SUBUNIT E"/>
    <property type="match status" value="1"/>
</dbReference>
<dbReference type="InterPro" id="IPR017938">
    <property type="entry name" value="Riboflavin_synthase-like_b-brl"/>
</dbReference>
<protein>
    <submittedName>
        <fullName evidence="11">Ferredoxin-NADP reductase/predicted pyridoxine 5'-phosphate oxidase superfamily flavin-nucleotide-binding protein</fullName>
    </submittedName>
</protein>
<dbReference type="SUPFAM" id="SSF52343">
    <property type="entry name" value="Ferredoxin reductase-like, C-terminal NADP-linked domain"/>
    <property type="match status" value="1"/>
</dbReference>
<keyword evidence="12" id="KW-1185">Reference proteome</keyword>
<keyword evidence="6" id="KW-0560">Oxidoreductase</keyword>
<evidence type="ECO:0000256" key="4">
    <source>
        <dbReference type="ARBA" id="ARBA00022723"/>
    </source>
</evidence>
<dbReference type="PRINTS" id="PR00406">
    <property type="entry name" value="CYTB5RDTASE"/>
</dbReference>
<dbReference type="SUPFAM" id="SSF63380">
    <property type="entry name" value="Riboflavin synthase domain-like"/>
    <property type="match status" value="1"/>
</dbReference>
<dbReference type="Pfam" id="PF00970">
    <property type="entry name" value="FAD_binding_6"/>
    <property type="match status" value="1"/>
</dbReference>
<dbReference type="Gene3D" id="2.40.30.10">
    <property type="entry name" value="Translation factors"/>
    <property type="match status" value="1"/>
</dbReference>
<dbReference type="RefSeq" id="WP_307248882.1">
    <property type="nucleotide sequence ID" value="NZ_JAUSQZ010000001.1"/>
</dbReference>
<dbReference type="Gene3D" id="3.40.50.80">
    <property type="entry name" value="Nucleotide-binding domain of ferredoxin-NADP reductase (FNR) module"/>
    <property type="match status" value="1"/>
</dbReference>
<feature type="domain" description="2Fe-2S ferredoxin-type" evidence="9">
    <location>
        <begin position="602"/>
        <end position="693"/>
    </location>
</feature>
<evidence type="ECO:0000259" key="9">
    <source>
        <dbReference type="PROSITE" id="PS51085"/>
    </source>
</evidence>
<dbReference type="CDD" id="cd00207">
    <property type="entry name" value="fer2"/>
    <property type="match status" value="1"/>
</dbReference>
<evidence type="ECO:0000256" key="2">
    <source>
        <dbReference type="ARBA" id="ARBA00022630"/>
    </source>
</evidence>
<comment type="caution">
    <text evidence="11">The sequence shown here is derived from an EMBL/GenBank/DDBJ whole genome shotgun (WGS) entry which is preliminary data.</text>
</comment>
<evidence type="ECO:0000256" key="7">
    <source>
        <dbReference type="ARBA" id="ARBA00023004"/>
    </source>
</evidence>
<proteinExistence type="predicted"/>
<dbReference type="PROSITE" id="PS51384">
    <property type="entry name" value="FAD_FR"/>
    <property type="match status" value="1"/>
</dbReference>
<keyword evidence="4" id="KW-0479">Metal-binding</keyword>
<gene>
    <name evidence="11" type="ORF">J2S57_005809</name>
</gene>
<dbReference type="InterPro" id="IPR001041">
    <property type="entry name" value="2Fe-2S_ferredoxin-type"/>
</dbReference>
<dbReference type="InterPro" id="IPR036010">
    <property type="entry name" value="2Fe-2S_ferredoxin-like_sf"/>
</dbReference>
<evidence type="ECO:0000256" key="8">
    <source>
        <dbReference type="ARBA" id="ARBA00023014"/>
    </source>
</evidence>
<dbReference type="InterPro" id="IPR011576">
    <property type="entry name" value="Pyridox_Oxase_N"/>
</dbReference>
<evidence type="ECO:0000313" key="12">
    <source>
        <dbReference type="Proteomes" id="UP001235712"/>
    </source>
</evidence>
<name>A0ABT9PDJ9_9ACTN</name>
<sequence length="693" mass="73101">MGVSTAQEIENLLGAPMSAVMLKQIDHVDRATAPVLGQSPVAALGYQDEDGVRRSTLVGGRAGFLEVLSPRRLALTLPSAQARPAPGGGASLVVLFPGVSEVLRLNGTVREHDGSRAVVTVEEMFVHCARAIGRARLWHPPASSRRPVLRGDITDGPLKDPAVQSFLAVAPFLFLSSGDDAGRSDTSPRGDRPGFVQILDGRTVAIPDRRGNRRADTLHNVLQDDRVALAVLVPGRPQVLHVHGRATISTDPELLNGMALRGMSPHAALVVDVGQAWLADSEPVREARLWSPDAHLDAGRMVDLNVLATGHLAANPAVRGGPLIRSLGYLLGRFPALTRRLMGRQTGAALEKEGYLALEAAPRVRRLKVTALRRETPDAITVVLSDGAPVDFTPGQFFTVSVEVGGRTLRRAYSASSVPGATALEITVKRVEGGAFSGHVHAKLRTGDAVDVRGPSGSLFGDAGAGELVMIAAGSGITPMMSMIRSGSARMHLLYGNRDEAGIIFDRELTRSSRVDVTHQLTRPGPGWKGRTGRITAGSLSDWLDHVRPSPEARYHLCGPDTMMEAGRETLLARGVAAERIRLESYTSAVDGTSGPASGAAHRMQVSDGGAPVGTVEVAPGETLLDAGLAAGLPMPYSCTVGNCGECVVKLLGGRVRMNEPNCLPGSQRADGYVLTCVGRPESEVSLDIADLA</sequence>
<dbReference type="Pfam" id="PF00175">
    <property type="entry name" value="NAD_binding_1"/>
    <property type="match status" value="1"/>
</dbReference>
<evidence type="ECO:0000256" key="5">
    <source>
        <dbReference type="ARBA" id="ARBA00022827"/>
    </source>
</evidence>
<dbReference type="CDD" id="cd06214">
    <property type="entry name" value="PA_degradation_oxidoreductase_like"/>
    <property type="match status" value="1"/>
</dbReference>
<dbReference type="InterPro" id="IPR012349">
    <property type="entry name" value="Split_barrel_FMN-bd"/>
</dbReference>
<dbReference type="Pfam" id="PF00111">
    <property type="entry name" value="Fer2"/>
    <property type="match status" value="1"/>
</dbReference>
<dbReference type="SUPFAM" id="SSF54292">
    <property type="entry name" value="2Fe-2S ferredoxin-like"/>
    <property type="match status" value="1"/>
</dbReference>
<keyword evidence="2" id="KW-0285">Flavoprotein</keyword>
<evidence type="ECO:0000259" key="10">
    <source>
        <dbReference type="PROSITE" id="PS51384"/>
    </source>
</evidence>
<dbReference type="InterPro" id="IPR012675">
    <property type="entry name" value="Beta-grasp_dom_sf"/>
</dbReference>
<keyword evidence="8" id="KW-0411">Iron-sulfur</keyword>
<accession>A0ABT9PDJ9</accession>
<dbReference type="InterPro" id="IPR008333">
    <property type="entry name" value="Cbr1-like_FAD-bd_dom"/>
</dbReference>
<dbReference type="InterPro" id="IPR039261">
    <property type="entry name" value="FNR_nucleotide-bd"/>
</dbReference>
<dbReference type="EMBL" id="JAUSQZ010000001">
    <property type="protein sequence ID" value="MDP9830060.1"/>
    <property type="molecule type" value="Genomic_DNA"/>
</dbReference>
<dbReference type="InterPro" id="IPR050415">
    <property type="entry name" value="MRET"/>
</dbReference>
<dbReference type="Proteomes" id="UP001235712">
    <property type="component" value="Unassembled WGS sequence"/>
</dbReference>
<dbReference type="PROSITE" id="PS51085">
    <property type="entry name" value="2FE2S_FER_2"/>
    <property type="match status" value="1"/>
</dbReference>
<keyword evidence="5" id="KW-0274">FAD</keyword>
<dbReference type="SUPFAM" id="SSF50475">
    <property type="entry name" value="FMN-binding split barrel"/>
    <property type="match status" value="1"/>
</dbReference>
<dbReference type="Gene3D" id="2.30.110.10">
    <property type="entry name" value="Electron Transport, Fmn-binding Protein, Chain A"/>
    <property type="match status" value="1"/>
</dbReference>
<keyword evidence="7" id="KW-0408">Iron</keyword>
<dbReference type="InterPro" id="IPR017927">
    <property type="entry name" value="FAD-bd_FR_type"/>
</dbReference>
<evidence type="ECO:0000313" key="11">
    <source>
        <dbReference type="EMBL" id="MDP9830060.1"/>
    </source>
</evidence>
<evidence type="ECO:0000256" key="6">
    <source>
        <dbReference type="ARBA" id="ARBA00023002"/>
    </source>
</evidence>
<evidence type="ECO:0000256" key="1">
    <source>
        <dbReference type="ARBA" id="ARBA00001974"/>
    </source>
</evidence>
<dbReference type="PANTHER" id="PTHR47354">
    <property type="entry name" value="NADH OXIDOREDUCTASE HCR"/>
    <property type="match status" value="1"/>
</dbReference>